<gene>
    <name evidence="8" type="ORF">AMAG_17470</name>
</gene>
<evidence type="ECO:0000256" key="5">
    <source>
        <dbReference type="RuleBase" id="RU367072"/>
    </source>
</evidence>
<dbReference type="GO" id="GO:0006281">
    <property type="term" value="P:DNA repair"/>
    <property type="evidence" value="ECO:0007669"/>
    <property type="project" value="UniProtKB-UniRule"/>
</dbReference>
<dbReference type="STRING" id="578462.A0A0L0TEY0"/>
<evidence type="ECO:0000313" key="9">
    <source>
        <dbReference type="Proteomes" id="UP000054350"/>
    </source>
</evidence>
<dbReference type="GO" id="GO:0005634">
    <property type="term" value="C:nucleus"/>
    <property type="evidence" value="ECO:0007669"/>
    <property type="project" value="UniProtKB-SubCell"/>
</dbReference>
<dbReference type="SUPFAM" id="SSF48371">
    <property type="entry name" value="ARM repeat"/>
    <property type="match status" value="2"/>
</dbReference>
<dbReference type="InterPro" id="IPR011989">
    <property type="entry name" value="ARM-like"/>
</dbReference>
<comment type="subcellular location">
    <subcellularLocation>
        <location evidence="1 5">Nucleus</location>
    </subcellularLocation>
</comment>
<dbReference type="VEuPathDB" id="FungiDB:AMAG_17470"/>
<dbReference type="EMBL" id="GG745394">
    <property type="protein sequence ID" value="KNE73302.1"/>
    <property type="molecule type" value="Genomic_DNA"/>
</dbReference>
<organism evidence="8 9">
    <name type="scientific">Allomyces macrogynus (strain ATCC 38327)</name>
    <name type="common">Allomyces javanicus var. macrogynus</name>
    <dbReference type="NCBI Taxonomy" id="578462"/>
    <lineage>
        <taxon>Eukaryota</taxon>
        <taxon>Fungi</taxon>
        <taxon>Fungi incertae sedis</taxon>
        <taxon>Blastocladiomycota</taxon>
        <taxon>Blastocladiomycetes</taxon>
        <taxon>Blastocladiales</taxon>
        <taxon>Blastocladiaceae</taxon>
        <taxon>Allomyces</taxon>
    </lineage>
</organism>
<comment type="similarity">
    <text evidence="2 5">Belongs to the MET18/MMS19 family.</text>
</comment>
<comment type="function">
    <text evidence="5">Key component of the cytosolic iron-sulfur protein assembly (CIA) complex, a multiprotein complex that mediates the incorporation of iron-sulfur cluster into apoproteins specifically involved in DNA metabolism and genomic integrity. In the CIA complex, MMS19 acts as an adapter between early-acting CIA components and a subset of cellular target iron-sulfur proteins.</text>
</comment>
<dbReference type="Pfam" id="PF14500">
    <property type="entry name" value="MMS19_N"/>
    <property type="match status" value="1"/>
</dbReference>
<evidence type="ECO:0000256" key="3">
    <source>
        <dbReference type="ARBA" id="ARBA00022737"/>
    </source>
</evidence>
<feature type="domain" description="MMS19 C-terminal" evidence="6">
    <location>
        <begin position="624"/>
        <end position="906"/>
    </location>
</feature>
<keyword evidence="9" id="KW-1185">Reference proteome</keyword>
<keyword evidence="4 5" id="KW-0539">Nucleus</keyword>
<dbReference type="Proteomes" id="UP000054350">
    <property type="component" value="Unassembled WGS sequence"/>
</dbReference>
<dbReference type="GO" id="GO:0051604">
    <property type="term" value="P:protein maturation"/>
    <property type="evidence" value="ECO:0007669"/>
    <property type="project" value="UniProtKB-UniRule"/>
</dbReference>
<dbReference type="InterPro" id="IPR016024">
    <property type="entry name" value="ARM-type_fold"/>
</dbReference>
<evidence type="ECO:0000259" key="6">
    <source>
        <dbReference type="Pfam" id="PF12460"/>
    </source>
</evidence>
<evidence type="ECO:0000256" key="2">
    <source>
        <dbReference type="ARBA" id="ARBA00009340"/>
    </source>
</evidence>
<dbReference type="PANTHER" id="PTHR12891">
    <property type="entry name" value="DNA REPAIR/TRANSCRIPTION PROTEIN MET18/MMS19"/>
    <property type="match status" value="1"/>
</dbReference>
<keyword evidence="5" id="KW-0234">DNA repair</keyword>
<dbReference type="AlphaFoldDB" id="A0A0L0TEY0"/>
<dbReference type="InterPro" id="IPR024687">
    <property type="entry name" value="MMS19_C"/>
</dbReference>
<dbReference type="GO" id="GO:0016226">
    <property type="term" value="P:iron-sulfur cluster assembly"/>
    <property type="evidence" value="ECO:0007669"/>
    <property type="project" value="UniProtKB-UniRule"/>
</dbReference>
<dbReference type="GO" id="GO:0097361">
    <property type="term" value="C:cytosolic [4Fe-4S] assembly targeting complex"/>
    <property type="evidence" value="ECO:0007669"/>
    <property type="project" value="UniProtKB-UniRule"/>
</dbReference>
<dbReference type="eggNOG" id="KOG1967">
    <property type="taxonomic scope" value="Eukaryota"/>
</dbReference>
<evidence type="ECO:0000259" key="7">
    <source>
        <dbReference type="Pfam" id="PF14500"/>
    </source>
</evidence>
<name>A0A0L0TEY0_ALLM3</name>
<keyword evidence="3" id="KW-0677">Repeat</keyword>
<dbReference type="Gene3D" id="1.25.10.10">
    <property type="entry name" value="Leucine-rich Repeat Variant"/>
    <property type="match status" value="2"/>
</dbReference>
<dbReference type="OrthoDB" id="342900at2759"/>
<dbReference type="InterPro" id="IPR029240">
    <property type="entry name" value="MMS19_N"/>
</dbReference>
<sequence length="951" mass="102438">MATPNQLVAALMTDAGPEAVSNLAQSTAEAIAEQSNTFTLLQLVEQLQPVLTHHDAFVREKGISLLTKVLAAIAGQLQPQEARVIWSYFTSQLRDPMAMAALCQGILVLLESKLIDEPSLLAFVRALFAEVNVQSFQQTTRHLFFRIFDYLVQNHLDSFRRAMEADFLVGYMTVMDGEKDPRNLMLAFKTVATLARQCNVASCAQDLFETCFCYFPITFKPPPDDPYGISAQDLKSALLKCLIASPLFAPFAIPSVLEKLDSTNNNAKRDTLAVLSDGLPVYGVVSLLPHVPRLWKALKNEIYHAPDAAHEELALGVLGVALKVLSVTGESRTNPVDLILNPGIHECLQHLGAPETKFAHVAGHVLRAMAQSSADTADHVVSLTVPYLLGRLTADDKATHQKTYLDALAQVLDGCAVHTTCPATLRPLAPEIYATSTIALRSPSAALQSHGLRVLALSMRVHGLLGVSERATCARHMLALLDPPRHAPAAPDLQNEAIAALVEVARADVPLVRQWVLPPLIDPIGASPDVLNRAQLRALAALAQVDTLFSEIVHALVVRVRALADLPDLAVLLDTVLAVLQTATSRVDGEHVQAVLAVADGHAFAPGVVQKLAEVAAAMMRKLPSADAQQAIVNALPADLALNDAARFPVVASVLGNVQRSVAMPVPERDLVRRLLDAQMPGTTPLVACICNKSADSDAILADSAVAARLAAVKDANALELLCWIAKALVMRGHKQGNAMVAQILGLLHDPALQRQAARGLGIVAGEYELFLNRHSFAVTKLLYKQRVFHFCLPKIIEAFHSGTDKDVSLLALGCLLQNVPQQVLLSSIKDLVPLLLQSLAPGAAQDDELVRTALATFTMMVHDAPQVVTDHLTSLLPHLMRLSTPAGAKSMHVRIAALQCLGELAALKYAALHPVKGTVLKGLGQALDDPKRMVRREAVNCRAKWYLVGK</sequence>
<dbReference type="InterPro" id="IPR039920">
    <property type="entry name" value="MMS19"/>
</dbReference>
<dbReference type="Pfam" id="PF12460">
    <property type="entry name" value="MMS19_C"/>
    <property type="match status" value="1"/>
</dbReference>
<evidence type="ECO:0000313" key="8">
    <source>
        <dbReference type="EMBL" id="KNE73302.1"/>
    </source>
</evidence>
<evidence type="ECO:0000256" key="1">
    <source>
        <dbReference type="ARBA" id="ARBA00004123"/>
    </source>
</evidence>
<keyword evidence="5" id="KW-0227">DNA damage</keyword>
<protein>
    <recommendedName>
        <fullName evidence="5">MMS19 nucleotide excision repair protein</fullName>
    </recommendedName>
</protein>
<proteinExistence type="inferred from homology"/>
<dbReference type="OMA" id="FSFMPEF"/>
<accession>A0A0L0TEY0</accession>
<reference evidence="9" key="2">
    <citation type="submission" date="2009-11" db="EMBL/GenBank/DDBJ databases">
        <title>The Genome Sequence of Allomyces macrogynus strain ATCC 38327.</title>
        <authorList>
            <consortium name="The Broad Institute Genome Sequencing Platform"/>
            <person name="Russ C."/>
            <person name="Cuomo C."/>
            <person name="Shea T."/>
            <person name="Young S.K."/>
            <person name="Zeng Q."/>
            <person name="Koehrsen M."/>
            <person name="Haas B."/>
            <person name="Borodovsky M."/>
            <person name="Guigo R."/>
            <person name="Alvarado L."/>
            <person name="Berlin A."/>
            <person name="Borenstein D."/>
            <person name="Chen Z."/>
            <person name="Engels R."/>
            <person name="Freedman E."/>
            <person name="Gellesch M."/>
            <person name="Goldberg J."/>
            <person name="Griggs A."/>
            <person name="Gujja S."/>
            <person name="Heiman D."/>
            <person name="Hepburn T."/>
            <person name="Howarth C."/>
            <person name="Jen D."/>
            <person name="Larson L."/>
            <person name="Lewis B."/>
            <person name="Mehta T."/>
            <person name="Park D."/>
            <person name="Pearson M."/>
            <person name="Roberts A."/>
            <person name="Saif S."/>
            <person name="Shenoy N."/>
            <person name="Sisk P."/>
            <person name="Stolte C."/>
            <person name="Sykes S."/>
            <person name="Walk T."/>
            <person name="White J."/>
            <person name="Yandava C."/>
            <person name="Burger G."/>
            <person name="Gray M.W."/>
            <person name="Holland P.W.H."/>
            <person name="King N."/>
            <person name="Lang F.B.F."/>
            <person name="Roger A.J."/>
            <person name="Ruiz-Trillo I."/>
            <person name="Lander E."/>
            <person name="Nusbaum C."/>
        </authorList>
    </citation>
    <scope>NUCLEOTIDE SEQUENCE [LARGE SCALE GENOMIC DNA]</scope>
    <source>
        <strain evidence="9">ATCC 38327</strain>
    </source>
</reference>
<reference evidence="8 9" key="1">
    <citation type="submission" date="2009-11" db="EMBL/GenBank/DDBJ databases">
        <title>Annotation of Allomyces macrogynus ATCC 38327.</title>
        <authorList>
            <consortium name="The Broad Institute Genome Sequencing Platform"/>
            <person name="Russ C."/>
            <person name="Cuomo C."/>
            <person name="Burger G."/>
            <person name="Gray M.W."/>
            <person name="Holland P.W.H."/>
            <person name="King N."/>
            <person name="Lang F.B.F."/>
            <person name="Roger A.J."/>
            <person name="Ruiz-Trillo I."/>
            <person name="Young S.K."/>
            <person name="Zeng Q."/>
            <person name="Gargeya S."/>
            <person name="Fitzgerald M."/>
            <person name="Haas B."/>
            <person name="Abouelleil A."/>
            <person name="Alvarado L."/>
            <person name="Arachchi H.M."/>
            <person name="Berlin A."/>
            <person name="Chapman S.B."/>
            <person name="Gearin G."/>
            <person name="Goldberg J."/>
            <person name="Griggs A."/>
            <person name="Gujja S."/>
            <person name="Hansen M."/>
            <person name="Heiman D."/>
            <person name="Howarth C."/>
            <person name="Larimer J."/>
            <person name="Lui A."/>
            <person name="MacDonald P.J.P."/>
            <person name="McCowen C."/>
            <person name="Montmayeur A."/>
            <person name="Murphy C."/>
            <person name="Neiman D."/>
            <person name="Pearson M."/>
            <person name="Priest M."/>
            <person name="Roberts A."/>
            <person name="Saif S."/>
            <person name="Shea T."/>
            <person name="Sisk P."/>
            <person name="Stolte C."/>
            <person name="Sykes S."/>
            <person name="Wortman J."/>
            <person name="Nusbaum C."/>
            <person name="Birren B."/>
        </authorList>
    </citation>
    <scope>NUCLEOTIDE SEQUENCE [LARGE SCALE GENOMIC DNA]</scope>
    <source>
        <strain evidence="8 9">ATCC 38327</strain>
    </source>
</reference>
<feature type="domain" description="MMS19 N-terminal" evidence="7">
    <location>
        <begin position="44"/>
        <end position="304"/>
    </location>
</feature>
<evidence type="ECO:0000256" key="4">
    <source>
        <dbReference type="ARBA" id="ARBA00023242"/>
    </source>
</evidence>
<dbReference type="PANTHER" id="PTHR12891:SF0">
    <property type="entry name" value="MMS19 NUCLEOTIDE EXCISION REPAIR PROTEIN HOMOLOG"/>
    <property type="match status" value="1"/>
</dbReference>